<dbReference type="InterPro" id="IPR011128">
    <property type="entry name" value="G3P_DH_NAD-dep_N"/>
</dbReference>
<evidence type="ECO:0000256" key="1">
    <source>
        <dbReference type="ARBA" id="ARBA00011009"/>
    </source>
</evidence>
<feature type="domain" description="Glycerol-3-phosphate dehydrogenase NAD-dependent N-terminal" evidence="13">
    <location>
        <begin position="4"/>
        <end position="162"/>
    </location>
</feature>
<dbReference type="EC" id="1.1.1.94" evidence="12"/>
<evidence type="ECO:0000256" key="8">
    <source>
        <dbReference type="ARBA" id="ARBA00023264"/>
    </source>
</evidence>
<dbReference type="PANTHER" id="PTHR11728:SF1">
    <property type="entry name" value="GLYCEROL-3-PHOSPHATE DEHYDROGENASE [NAD(+)] 2, CHLOROPLASTIC"/>
    <property type="match status" value="1"/>
</dbReference>
<dbReference type="InterPro" id="IPR036291">
    <property type="entry name" value="NAD(P)-bd_dom_sf"/>
</dbReference>
<dbReference type="Gene3D" id="3.40.50.720">
    <property type="entry name" value="NAD(P)-binding Rossmann-like Domain"/>
    <property type="match status" value="1"/>
</dbReference>
<dbReference type="PRINTS" id="PR00077">
    <property type="entry name" value="GPDHDRGNASE"/>
</dbReference>
<dbReference type="RefSeq" id="WP_128521205.1">
    <property type="nucleotide sequence ID" value="NZ_RJQC01000005.1"/>
</dbReference>
<keyword evidence="7" id="KW-0594">Phospholipid biosynthesis</keyword>
<evidence type="ECO:0000256" key="5">
    <source>
        <dbReference type="ARBA" id="ARBA00023027"/>
    </source>
</evidence>
<dbReference type="SUPFAM" id="SSF51735">
    <property type="entry name" value="NAD(P)-binding Rossmann-fold domains"/>
    <property type="match status" value="1"/>
</dbReference>
<evidence type="ECO:0000313" key="16">
    <source>
        <dbReference type="Proteomes" id="UP000276568"/>
    </source>
</evidence>
<dbReference type="GO" id="GO:0046168">
    <property type="term" value="P:glycerol-3-phosphate catabolic process"/>
    <property type="evidence" value="ECO:0007669"/>
    <property type="project" value="InterPro"/>
</dbReference>
<keyword evidence="8" id="KW-1208">Phospholipid metabolism</keyword>
<accession>A0A3N0HWW7</accession>
<dbReference type="Proteomes" id="UP000276568">
    <property type="component" value="Unassembled WGS sequence"/>
</dbReference>
<evidence type="ECO:0000256" key="12">
    <source>
        <dbReference type="RuleBase" id="RU000439"/>
    </source>
</evidence>
<dbReference type="GO" id="GO:0005829">
    <property type="term" value="C:cytosol"/>
    <property type="evidence" value="ECO:0007669"/>
    <property type="project" value="TreeGrafter"/>
</dbReference>
<dbReference type="EMBL" id="RJQC01000005">
    <property type="protein sequence ID" value="RNM29158.1"/>
    <property type="molecule type" value="Genomic_DNA"/>
</dbReference>
<evidence type="ECO:0000256" key="6">
    <source>
        <dbReference type="ARBA" id="ARBA00023098"/>
    </source>
</evidence>
<evidence type="ECO:0000256" key="7">
    <source>
        <dbReference type="ARBA" id="ARBA00023209"/>
    </source>
</evidence>
<evidence type="ECO:0000256" key="4">
    <source>
        <dbReference type="ARBA" id="ARBA00023002"/>
    </source>
</evidence>
<keyword evidence="5 10" id="KW-0520">NAD</keyword>
<sequence length="334" mass="36409">MTTITYIGAGVMASGLTFPAFENGHTIRMVGTPLDRTIIDQLQKDNYHMRLKRVLHTGITYYQVEDLDVALEGADVVVCGVSSFGVDWFTEKVLPKIPPKVRILSVTKGLLDQPNGALLTFPAYWQQKAPDLSIYAIGGPCVTRELADHEPSCVTYCGKNKKDLVWLRSLFETSYYHISLSTDVAGVETAVALKNGYALGVALTIGLQGGKDTGNYNAQAAAFGQAVREMERLIVVAGGQLESSMVGIGDLYVTVFGGRSRKIGILLGEGYSLEQAMEKLQGETLESVVIASRVARAIKTLHKEAEFPLLIHMDGVINEGKPATMPWKEFETTF</sequence>
<dbReference type="GO" id="GO:0005975">
    <property type="term" value="P:carbohydrate metabolic process"/>
    <property type="evidence" value="ECO:0007669"/>
    <property type="project" value="InterPro"/>
</dbReference>
<dbReference type="Pfam" id="PF07479">
    <property type="entry name" value="NAD_Gly3P_dh_C"/>
    <property type="match status" value="1"/>
</dbReference>
<evidence type="ECO:0000256" key="10">
    <source>
        <dbReference type="PIRSR" id="PIRSR000114-3"/>
    </source>
</evidence>
<feature type="domain" description="Glycerol-3-phosphate dehydrogenase NAD-dependent C-terminal" evidence="14">
    <location>
        <begin position="183"/>
        <end position="323"/>
    </location>
</feature>
<dbReference type="SUPFAM" id="SSF48179">
    <property type="entry name" value="6-phosphogluconate dehydrogenase C-terminal domain-like"/>
    <property type="match status" value="1"/>
</dbReference>
<evidence type="ECO:0000256" key="11">
    <source>
        <dbReference type="RuleBase" id="RU000437"/>
    </source>
</evidence>
<dbReference type="InterPro" id="IPR008927">
    <property type="entry name" value="6-PGluconate_DH-like_C_sf"/>
</dbReference>
<dbReference type="Gene3D" id="1.10.1040.10">
    <property type="entry name" value="N-(1-d-carboxylethyl)-l-norvaline Dehydrogenase, domain 2"/>
    <property type="match status" value="1"/>
</dbReference>
<dbReference type="InterPro" id="IPR013328">
    <property type="entry name" value="6PGD_dom2"/>
</dbReference>
<dbReference type="OrthoDB" id="9812273at2"/>
<evidence type="ECO:0000256" key="2">
    <source>
        <dbReference type="ARBA" id="ARBA00022516"/>
    </source>
</evidence>
<evidence type="ECO:0000259" key="13">
    <source>
        <dbReference type="Pfam" id="PF01210"/>
    </source>
</evidence>
<dbReference type="PIRSF" id="PIRSF000114">
    <property type="entry name" value="Glycerol-3-P_dh"/>
    <property type="match status" value="1"/>
</dbReference>
<organism evidence="15 16">
    <name type="scientific">Absicoccus porci</name>
    <dbReference type="NCBI Taxonomy" id="2486576"/>
    <lineage>
        <taxon>Bacteria</taxon>
        <taxon>Bacillati</taxon>
        <taxon>Bacillota</taxon>
        <taxon>Erysipelotrichia</taxon>
        <taxon>Erysipelotrichales</taxon>
        <taxon>Erysipelotrichaceae</taxon>
        <taxon>Absicoccus</taxon>
    </lineage>
</organism>
<evidence type="ECO:0000256" key="3">
    <source>
        <dbReference type="ARBA" id="ARBA00022857"/>
    </source>
</evidence>
<evidence type="ECO:0000259" key="14">
    <source>
        <dbReference type="Pfam" id="PF07479"/>
    </source>
</evidence>
<comment type="caution">
    <text evidence="15">The sequence shown here is derived from an EMBL/GenBank/DDBJ whole genome shotgun (WGS) entry which is preliminary data.</text>
</comment>
<feature type="binding site" evidence="10">
    <location>
        <position position="259"/>
    </location>
    <ligand>
        <name>NAD(+)</name>
        <dbReference type="ChEBI" id="CHEBI:57540"/>
    </ligand>
</feature>
<evidence type="ECO:0000313" key="15">
    <source>
        <dbReference type="EMBL" id="RNM29158.1"/>
    </source>
</evidence>
<protein>
    <recommendedName>
        <fullName evidence="12">Glycerol-3-phosphate dehydrogenase</fullName>
        <ecNumber evidence="12">1.1.1.94</ecNumber>
    </recommendedName>
</protein>
<comment type="similarity">
    <text evidence="1 11">Belongs to the NAD-dependent glycerol-3-phosphate dehydrogenase family.</text>
</comment>
<dbReference type="PANTHER" id="PTHR11728">
    <property type="entry name" value="GLYCEROL-3-PHOSPHATE DEHYDROGENASE"/>
    <property type="match status" value="1"/>
</dbReference>
<dbReference type="GO" id="GO:0008654">
    <property type="term" value="P:phospholipid biosynthetic process"/>
    <property type="evidence" value="ECO:0007669"/>
    <property type="project" value="UniProtKB-KW"/>
</dbReference>
<keyword evidence="4 11" id="KW-0560">Oxidoreductase</keyword>
<comment type="catalytic activity">
    <reaction evidence="12">
        <text>sn-glycerol 3-phosphate + NADP(+) = dihydroxyacetone phosphate + NADPH + H(+)</text>
        <dbReference type="Rhea" id="RHEA:11096"/>
        <dbReference type="ChEBI" id="CHEBI:15378"/>
        <dbReference type="ChEBI" id="CHEBI:57597"/>
        <dbReference type="ChEBI" id="CHEBI:57642"/>
        <dbReference type="ChEBI" id="CHEBI:57783"/>
        <dbReference type="ChEBI" id="CHEBI:58349"/>
        <dbReference type="EC" id="1.1.1.94"/>
    </reaction>
</comment>
<dbReference type="AlphaFoldDB" id="A0A3N0HWW7"/>
<dbReference type="InterPro" id="IPR006109">
    <property type="entry name" value="G3P_DH_NAD-dep_C"/>
</dbReference>
<evidence type="ECO:0000256" key="9">
    <source>
        <dbReference type="PIRSR" id="PIRSR000114-1"/>
    </source>
</evidence>
<dbReference type="GO" id="GO:0051287">
    <property type="term" value="F:NAD binding"/>
    <property type="evidence" value="ECO:0007669"/>
    <property type="project" value="InterPro"/>
</dbReference>
<keyword evidence="3" id="KW-0521">NADP</keyword>
<dbReference type="Pfam" id="PF01210">
    <property type="entry name" value="NAD_Gly3P_dh_N"/>
    <property type="match status" value="1"/>
</dbReference>
<gene>
    <name evidence="15" type="ORF">EDX97_11035</name>
</gene>
<proteinExistence type="inferred from homology"/>
<name>A0A3N0HWW7_9FIRM</name>
<dbReference type="GO" id="GO:0141153">
    <property type="term" value="F:glycerol-3-phosphate dehydrogenase (NADP+) activity"/>
    <property type="evidence" value="ECO:0007669"/>
    <property type="project" value="RHEA"/>
</dbReference>
<keyword evidence="6" id="KW-0443">Lipid metabolism</keyword>
<dbReference type="InterPro" id="IPR006168">
    <property type="entry name" value="G3P_DH_NAD-dep"/>
</dbReference>
<keyword evidence="2" id="KW-0444">Lipid biosynthesis</keyword>
<reference evidence="15 16" key="1">
    <citation type="submission" date="2018-11" db="EMBL/GenBank/DDBJ databases">
        <title>Clostridium sp. nov., a member of the family Erysipelotrichaceae isolated from pig faeces.</title>
        <authorList>
            <person name="Chang Y.-H."/>
        </authorList>
    </citation>
    <scope>NUCLEOTIDE SEQUENCE [LARGE SCALE GENOMIC DNA]</scope>
    <source>
        <strain evidence="15 16">YH-panp20</strain>
    </source>
</reference>
<keyword evidence="16" id="KW-1185">Reference proteome</keyword>
<feature type="active site" description="Proton acceptor" evidence="9">
    <location>
        <position position="194"/>
    </location>
</feature>